<gene>
    <name evidence="2" type="ORF">GCM10023081_34730</name>
</gene>
<accession>A0ABP7CQG3</accession>
<comment type="caution">
    <text evidence="2">The sequence shown here is derived from an EMBL/GenBank/DDBJ whole genome shotgun (WGS) entry which is preliminary data.</text>
</comment>
<sequence>MPRTVLVPAGFGLGSVNVFNGEDSHGAKPTGRGARTERQRGAGAREALPGEGPAPSASEARAPGRREATPARGYW</sequence>
<proteinExistence type="predicted"/>
<dbReference type="Proteomes" id="UP001500752">
    <property type="component" value="Unassembled WGS sequence"/>
</dbReference>
<evidence type="ECO:0000313" key="3">
    <source>
        <dbReference type="Proteomes" id="UP001500752"/>
    </source>
</evidence>
<evidence type="ECO:0000256" key="1">
    <source>
        <dbReference type="SAM" id="MobiDB-lite"/>
    </source>
</evidence>
<dbReference type="EMBL" id="BAABEO010000023">
    <property type="protein sequence ID" value="GAA3694495.1"/>
    <property type="molecule type" value="Genomic_DNA"/>
</dbReference>
<evidence type="ECO:0000313" key="2">
    <source>
        <dbReference type="EMBL" id="GAA3694495.1"/>
    </source>
</evidence>
<feature type="region of interest" description="Disordered" evidence="1">
    <location>
        <begin position="15"/>
        <end position="75"/>
    </location>
</feature>
<organism evidence="2 3">
    <name type="scientific">Arthrobacter ginkgonis</name>
    <dbReference type="NCBI Taxonomy" id="1630594"/>
    <lineage>
        <taxon>Bacteria</taxon>
        <taxon>Bacillati</taxon>
        <taxon>Actinomycetota</taxon>
        <taxon>Actinomycetes</taxon>
        <taxon>Micrococcales</taxon>
        <taxon>Micrococcaceae</taxon>
        <taxon>Arthrobacter</taxon>
    </lineage>
</organism>
<reference evidence="3" key="1">
    <citation type="journal article" date="2019" name="Int. J. Syst. Evol. Microbiol.">
        <title>The Global Catalogue of Microorganisms (GCM) 10K type strain sequencing project: providing services to taxonomists for standard genome sequencing and annotation.</title>
        <authorList>
            <consortium name="The Broad Institute Genomics Platform"/>
            <consortium name="The Broad Institute Genome Sequencing Center for Infectious Disease"/>
            <person name="Wu L."/>
            <person name="Ma J."/>
        </authorList>
    </citation>
    <scope>NUCLEOTIDE SEQUENCE [LARGE SCALE GENOMIC DNA]</scope>
    <source>
        <strain evidence="3">JCM 30742</strain>
    </source>
</reference>
<name>A0ABP7CQG3_9MICC</name>
<keyword evidence="3" id="KW-1185">Reference proteome</keyword>
<protein>
    <submittedName>
        <fullName evidence="2">Uncharacterized protein</fullName>
    </submittedName>
</protein>